<dbReference type="Pfam" id="PF07679">
    <property type="entry name" value="I-set"/>
    <property type="match status" value="2"/>
</dbReference>
<dbReference type="InterPro" id="IPR032471">
    <property type="entry name" value="AGRL2-4_GAIN_subdom_A"/>
</dbReference>
<dbReference type="PROSITE" id="PS00650">
    <property type="entry name" value="G_PROTEIN_RECEP_F2_2"/>
    <property type="match status" value="1"/>
</dbReference>
<feature type="disulfide bond" evidence="17">
    <location>
        <begin position="50"/>
        <end position="59"/>
    </location>
</feature>
<feature type="domain" description="Fibronectin type-III" evidence="27">
    <location>
        <begin position="674"/>
        <end position="811"/>
    </location>
</feature>
<feature type="domain" description="G-protein coupled receptors family 2 profile 1" evidence="24">
    <location>
        <begin position="1114"/>
        <end position="1171"/>
    </location>
</feature>
<keyword evidence="13 17" id="KW-1015">Disulfide bond</keyword>
<dbReference type="InterPro" id="IPR017983">
    <property type="entry name" value="GPCR_2_secretin-like_CS"/>
</dbReference>
<feature type="domain" description="Ig-like" evidence="26">
    <location>
        <begin position="75"/>
        <end position="176"/>
    </location>
</feature>
<dbReference type="PROSITE" id="PS50835">
    <property type="entry name" value="IG_LIKE"/>
    <property type="match status" value="5"/>
</dbReference>
<feature type="region of interest" description="Disordered" evidence="18">
    <location>
        <begin position="1794"/>
        <end position="1834"/>
    </location>
</feature>
<evidence type="ECO:0000256" key="3">
    <source>
        <dbReference type="ARBA" id="ARBA00007343"/>
    </source>
</evidence>
<keyword evidence="29" id="KW-1185">Reference proteome</keyword>
<keyword evidence="5" id="KW-1003">Cell membrane</keyword>
<evidence type="ECO:0000259" key="23">
    <source>
        <dbReference type="PROSITE" id="PS50221"/>
    </source>
</evidence>
<dbReference type="Gene3D" id="4.10.1240.10">
    <property type="entry name" value="GPCR, family 2, extracellular hormone receptor domain"/>
    <property type="match status" value="1"/>
</dbReference>
<dbReference type="PROSITE" id="PS50227">
    <property type="entry name" value="G_PROTEIN_RECEP_F2_3"/>
    <property type="match status" value="1"/>
</dbReference>
<comment type="similarity">
    <text evidence="3">Belongs to the G-protein coupled receptor 2 family. Adhesion G-protein coupled receptor (ADGR) subfamily.</text>
</comment>
<evidence type="ECO:0000256" key="17">
    <source>
        <dbReference type="PROSITE-ProRule" id="PRU00076"/>
    </source>
</evidence>
<evidence type="ECO:0000256" key="15">
    <source>
        <dbReference type="ARBA" id="ARBA00023180"/>
    </source>
</evidence>
<keyword evidence="15" id="KW-0325">Glycoprotein</keyword>
<feature type="domain" description="EGF-like" evidence="22">
    <location>
        <begin position="20"/>
        <end position="60"/>
    </location>
</feature>
<evidence type="ECO:0000256" key="11">
    <source>
        <dbReference type="ARBA" id="ARBA00023040"/>
    </source>
</evidence>
<keyword evidence="10 19" id="KW-1133">Transmembrane helix</keyword>
<evidence type="ECO:0000313" key="29">
    <source>
        <dbReference type="Proteomes" id="UP000887567"/>
    </source>
</evidence>
<keyword evidence="16" id="KW-0807">Transducer</keyword>
<comment type="similarity">
    <text evidence="2">Belongs to the EGF domain peptide family.</text>
</comment>
<dbReference type="InterPro" id="IPR000203">
    <property type="entry name" value="GPS"/>
</dbReference>
<dbReference type="SUPFAM" id="SSF49265">
    <property type="entry name" value="Fibronectin type III"/>
    <property type="match status" value="2"/>
</dbReference>
<dbReference type="Gene3D" id="3.30.70.960">
    <property type="entry name" value="SEA domain"/>
    <property type="match status" value="1"/>
</dbReference>
<dbReference type="PANTHER" id="PTHR12011:SF347">
    <property type="entry name" value="FI21270P1-RELATED"/>
    <property type="match status" value="1"/>
</dbReference>
<dbReference type="InterPro" id="IPR036116">
    <property type="entry name" value="FN3_sf"/>
</dbReference>
<keyword evidence="12 19" id="KW-0472">Membrane</keyword>
<feature type="domain" description="Fibronectin type-III" evidence="27">
    <location>
        <begin position="573"/>
        <end position="669"/>
    </location>
</feature>
<evidence type="ECO:0000259" key="26">
    <source>
        <dbReference type="PROSITE" id="PS50835"/>
    </source>
</evidence>
<evidence type="ECO:0000256" key="2">
    <source>
        <dbReference type="ARBA" id="ARBA00006373"/>
    </source>
</evidence>
<evidence type="ECO:0000259" key="25">
    <source>
        <dbReference type="PROSITE" id="PS50261"/>
    </source>
</evidence>
<comment type="caution">
    <text evidence="17">Lacks conserved residue(s) required for the propagation of feature annotation.</text>
</comment>
<reference evidence="28" key="1">
    <citation type="submission" date="2022-11" db="UniProtKB">
        <authorList>
            <consortium name="EnsemblMetazoa"/>
        </authorList>
    </citation>
    <scope>IDENTIFICATION</scope>
</reference>
<comment type="subcellular location">
    <subcellularLocation>
        <location evidence="1">Cell membrane</location>
        <topology evidence="1">Multi-pass membrane protein</topology>
    </subcellularLocation>
</comment>
<dbReference type="Pfam" id="PF00041">
    <property type="entry name" value="fn3"/>
    <property type="match status" value="2"/>
</dbReference>
<keyword evidence="6" id="KW-0597">Phosphoprotein</keyword>
<evidence type="ECO:0000256" key="1">
    <source>
        <dbReference type="ARBA" id="ARBA00004651"/>
    </source>
</evidence>
<dbReference type="PROSITE" id="PS50853">
    <property type="entry name" value="FN3"/>
    <property type="match status" value="3"/>
</dbReference>
<feature type="transmembrane region" description="Helical" evidence="19">
    <location>
        <begin position="1625"/>
        <end position="1648"/>
    </location>
</feature>
<dbReference type="InterPro" id="IPR003598">
    <property type="entry name" value="Ig_sub2"/>
</dbReference>
<dbReference type="Gene3D" id="2.60.220.50">
    <property type="match status" value="1"/>
</dbReference>
<feature type="compositionally biased region" description="Polar residues" evidence="18">
    <location>
        <begin position="1756"/>
        <end position="1769"/>
    </location>
</feature>
<dbReference type="Proteomes" id="UP000887567">
    <property type="component" value="Unplaced"/>
</dbReference>
<dbReference type="Pfam" id="PF16489">
    <property type="entry name" value="GAIN"/>
    <property type="match status" value="1"/>
</dbReference>
<comment type="similarity">
    <text evidence="4">Belongs to the G-protein coupled receptor Fz/Smo family.</text>
</comment>
<keyword evidence="17" id="KW-0245">EGF-like domain</keyword>
<dbReference type="SUPFAM" id="SSF81321">
    <property type="entry name" value="Family A G protein-coupled receptor-like"/>
    <property type="match status" value="1"/>
</dbReference>
<feature type="domain" description="Ig-like" evidence="26">
    <location>
        <begin position="920"/>
        <end position="1009"/>
    </location>
</feature>
<dbReference type="EnsemblMetazoa" id="XM_021059066.1">
    <property type="protein sequence ID" value="XP_020914725.1"/>
    <property type="gene ID" value="LOC110252281"/>
</dbReference>
<dbReference type="InterPro" id="IPR036364">
    <property type="entry name" value="SEA_dom_sf"/>
</dbReference>
<feature type="domain" description="SEA" evidence="21">
    <location>
        <begin position="809"/>
        <end position="935"/>
    </location>
</feature>
<dbReference type="CDD" id="cd00096">
    <property type="entry name" value="Ig"/>
    <property type="match status" value="3"/>
</dbReference>
<feature type="domain" description="Ig-like" evidence="26">
    <location>
        <begin position="294"/>
        <end position="373"/>
    </location>
</feature>
<feature type="transmembrane region" description="Helical" evidence="19">
    <location>
        <begin position="1549"/>
        <end position="1569"/>
    </location>
</feature>
<name>A0A913Y4S0_EXADI</name>
<dbReference type="PANTHER" id="PTHR12011">
    <property type="entry name" value="ADHESION G-PROTEIN COUPLED RECEPTOR"/>
    <property type="match status" value="1"/>
</dbReference>
<feature type="domain" description="GAIN-B" evidence="23">
    <location>
        <begin position="1297"/>
        <end position="1467"/>
    </location>
</feature>
<protein>
    <submittedName>
        <fullName evidence="28">Uncharacterized protein</fullName>
    </submittedName>
</protein>
<dbReference type="SMART" id="SM00008">
    <property type="entry name" value="HormR"/>
    <property type="match status" value="1"/>
</dbReference>
<dbReference type="EnsemblMetazoa" id="XM_028663173.1">
    <property type="protein sequence ID" value="XP_028518974.1"/>
    <property type="gene ID" value="LOC110252281"/>
</dbReference>
<feature type="region of interest" description="Disordered" evidence="18">
    <location>
        <begin position="1733"/>
        <end position="1780"/>
    </location>
</feature>
<dbReference type="InterPro" id="IPR057244">
    <property type="entry name" value="GAIN_B"/>
</dbReference>
<evidence type="ECO:0000256" key="8">
    <source>
        <dbReference type="ARBA" id="ARBA00022729"/>
    </source>
</evidence>
<dbReference type="SUPFAM" id="SSF82671">
    <property type="entry name" value="SEA domain"/>
    <property type="match status" value="1"/>
</dbReference>
<dbReference type="SMART" id="SM01330">
    <property type="entry name" value="Frizzled"/>
    <property type="match status" value="1"/>
</dbReference>
<feature type="domain" description="Ig-like" evidence="26">
    <location>
        <begin position="393"/>
        <end position="455"/>
    </location>
</feature>
<dbReference type="FunFam" id="1.20.1070.10:FF:000058">
    <property type="entry name" value="Adhesion G protein-coupled receptor F5"/>
    <property type="match status" value="1"/>
</dbReference>
<dbReference type="InterPro" id="IPR036179">
    <property type="entry name" value="Ig-like_dom_sf"/>
</dbReference>
<feature type="region of interest" description="Disordered" evidence="18">
    <location>
        <begin position="1951"/>
        <end position="1987"/>
    </location>
</feature>
<evidence type="ECO:0000256" key="14">
    <source>
        <dbReference type="ARBA" id="ARBA00023170"/>
    </source>
</evidence>
<keyword evidence="9" id="KW-0677">Repeat</keyword>
<feature type="transmembrane region" description="Helical" evidence="19">
    <location>
        <begin position="1669"/>
        <end position="1691"/>
    </location>
</feature>
<dbReference type="InterPro" id="IPR001879">
    <property type="entry name" value="GPCR_2_extracellular_dom"/>
</dbReference>
<dbReference type="RefSeq" id="XP_020914726.1">
    <property type="nucleotide sequence ID" value="XM_021059067.1"/>
</dbReference>
<evidence type="ECO:0000256" key="18">
    <source>
        <dbReference type="SAM" id="MobiDB-lite"/>
    </source>
</evidence>
<feature type="transmembrane region" description="Helical" evidence="19">
    <location>
        <begin position="1581"/>
        <end position="1605"/>
    </location>
</feature>
<dbReference type="Pfam" id="PF01390">
    <property type="entry name" value="SEA"/>
    <property type="match status" value="1"/>
</dbReference>
<dbReference type="Gene3D" id="1.20.1070.10">
    <property type="entry name" value="Rhodopsin 7-helix transmembrane proteins"/>
    <property type="match status" value="1"/>
</dbReference>
<dbReference type="KEGG" id="epa:110252281"/>
<dbReference type="SUPFAM" id="SSF57196">
    <property type="entry name" value="EGF/Laminin"/>
    <property type="match status" value="1"/>
</dbReference>
<accession>A0A913Y4S0</accession>
<dbReference type="PROSITE" id="PS00022">
    <property type="entry name" value="EGF_1"/>
    <property type="match status" value="1"/>
</dbReference>
<dbReference type="SMART" id="SM00303">
    <property type="entry name" value="GPS"/>
    <property type="match status" value="1"/>
</dbReference>
<evidence type="ECO:0000256" key="10">
    <source>
        <dbReference type="ARBA" id="ARBA00022989"/>
    </source>
</evidence>
<feature type="compositionally biased region" description="Polar residues" evidence="18">
    <location>
        <begin position="1907"/>
        <end position="1928"/>
    </location>
</feature>
<dbReference type="SUPFAM" id="SSF48726">
    <property type="entry name" value="Immunoglobulin"/>
    <property type="match status" value="4"/>
</dbReference>
<evidence type="ECO:0000256" key="12">
    <source>
        <dbReference type="ARBA" id="ARBA00023136"/>
    </source>
</evidence>
<feature type="transmembrane region" description="Helical" evidence="19">
    <location>
        <begin position="1511"/>
        <end position="1529"/>
    </location>
</feature>
<dbReference type="PROSITE" id="PS50261">
    <property type="entry name" value="G_PROTEIN_RECEP_F2_4"/>
    <property type="match status" value="1"/>
</dbReference>
<dbReference type="GO" id="GO:0004930">
    <property type="term" value="F:G protein-coupled receptor activity"/>
    <property type="evidence" value="ECO:0007669"/>
    <property type="project" value="UniProtKB-KW"/>
</dbReference>
<dbReference type="CDD" id="cd00063">
    <property type="entry name" value="FN3"/>
    <property type="match status" value="3"/>
</dbReference>
<dbReference type="OrthoDB" id="5989160at2759"/>
<evidence type="ECO:0000256" key="19">
    <source>
        <dbReference type="SAM" id="Phobius"/>
    </source>
</evidence>
<evidence type="ECO:0000259" key="22">
    <source>
        <dbReference type="PROSITE" id="PS50026"/>
    </source>
</evidence>
<evidence type="ECO:0000259" key="24">
    <source>
        <dbReference type="PROSITE" id="PS50227"/>
    </source>
</evidence>
<evidence type="ECO:0000256" key="9">
    <source>
        <dbReference type="ARBA" id="ARBA00022737"/>
    </source>
</evidence>
<dbReference type="InterPro" id="IPR000539">
    <property type="entry name" value="Frizzled/Smoothened_7TM"/>
</dbReference>
<dbReference type="GO" id="GO:0005886">
    <property type="term" value="C:plasma membrane"/>
    <property type="evidence" value="ECO:0007669"/>
    <property type="project" value="UniProtKB-SubCell"/>
</dbReference>
<dbReference type="InterPro" id="IPR036445">
    <property type="entry name" value="GPCR_2_extracell_dom_sf"/>
</dbReference>
<evidence type="ECO:0000313" key="28">
    <source>
        <dbReference type="EnsemblMetazoa" id="XP_020914725.1"/>
    </source>
</evidence>
<evidence type="ECO:0000256" key="5">
    <source>
        <dbReference type="ARBA" id="ARBA00022475"/>
    </source>
</evidence>
<dbReference type="PROSITE" id="PS50026">
    <property type="entry name" value="EGF_3"/>
    <property type="match status" value="1"/>
</dbReference>
<keyword evidence="8 20" id="KW-0732">Signal</keyword>
<feature type="signal peptide" evidence="20">
    <location>
        <begin position="1"/>
        <end position="21"/>
    </location>
</feature>
<dbReference type="Pfam" id="PF00002">
    <property type="entry name" value="7tm_2"/>
    <property type="match status" value="1"/>
</dbReference>
<dbReference type="InterPro" id="IPR046338">
    <property type="entry name" value="GAIN_dom_sf"/>
</dbReference>
<feature type="region of interest" description="Disordered" evidence="18">
    <location>
        <begin position="2001"/>
        <end position="2020"/>
    </location>
</feature>
<dbReference type="SMART" id="SM00409">
    <property type="entry name" value="IG"/>
    <property type="match status" value="5"/>
</dbReference>
<dbReference type="SMART" id="SM00060">
    <property type="entry name" value="FN3"/>
    <property type="match status" value="3"/>
</dbReference>
<feature type="domain" description="Ig-like" evidence="26">
    <location>
        <begin position="1013"/>
        <end position="1099"/>
    </location>
</feature>
<evidence type="ECO:0000256" key="20">
    <source>
        <dbReference type="SAM" id="SignalP"/>
    </source>
</evidence>
<dbReference type="EnsemblMetazoa" id="XM_021059067.1">
    <property type="protein sequence ID" value="XP_020914726.1"/>
    <property type="gene ID" value="LOC110252281"/>
</dbReference>
<dbReference type="RefSeq" id="XP_020914725.1">
    <property type="nucleotide sequence ID" value="XM_021059066.1"/>
</dbReference>
<dbReference type="InterPro" id="IPR000082">
    <property type="entry name" value="SEA_dom"/>
</dbReference>
<feature type="compositionally biased region" description="Low complexity" evidence="18">
    <location>
        <begin position="1736"/>
        <end position="1746"/>
    </location>
</feature>
<dbReference type="InterPro" id="IPR013098">
    <property type="entry name" value="Ig_I-set"/>
</dbReference>
<dbReference type="InterPro" id="IPR003599">
    <property type="entry name" value="Ig_sub"/>
</dbReference>
<feature type="domain" description="G-protein coupled receptors family 2 profile 2" evidence="25">
    <location>
        <begin position="1476"/>
        <end position="1721"/>
    </location>
</feature>
<feature type="transmembrane region" description="Helical" evidence="19">
    <location>
        <begin position="1478"/>
        <end position="1502"/>
    </location>
</feature>
<dbReference type="Pfam" id="PF01825">
    <property type="entry name" value="GPS"/>
    <property type="match status" value="1"/>
</dbReference>
<dbReference type="PROSITE" id="PS50024">
    <property type="entry name" value="SEA"/>
    <property type="match status" value="1"/>
</dbReference>
<dbReference type="PRINTS" id="PR00249">
    <property type="entry name" value="GPCRSECRETIN"/>
</dbReference>
<dbReference type="InterPro" id="IPR000742">
    <property type="entry name" value="EGF"/>
</dbReference>
<dbReference type="InterPro" id="IPR003961">
    <property type="entry name" value="FN3_dom"/>
</dbReference>
<dbReference type="GeneID" id="110252281"/>
<dbReference type="InterPro" id="IPR000832">
    <property type="entry name" value="GPCR_2_secretin-like"/>
</dbReference>
<feature type="chain" id="PRO_5038324009" evidence="20">
    <location>
        <begin position="22"/>
        <end position="2054"/>
    </location>
</feature>
<keyword evidence="14" id="KW-0675">Receptor</keyword>
<dbReference type="RefSeq" id="XP_028518974.1">
    <property type="nucleotide sequence ID" value="XM_028663173.1"/>
</dbReference>
<dbReference type="Gene3D" id="1.25.40.610">
    <property type="match status" value="1"/>
</dbReference>
<sequence length="2054" mass="227933">MNTSVWYILAILLYWISPSFSRDCSGNELEMCMNQAKCVVSDDNKPRCLCTSLYTGPNCGIGIRKYYGLEHIWYPDVNRTQQKLNRVGTNALGPTDNLTLNCPLLNNPQGAYQFDWYINGTLLTSGKNGVTINHQTGNLHILNPSKDRNRFEGSYYCIVTSDGGKMRGPTIEVKVKVMGRFLSSSPITLNVTTGARLVLKCPSHTYSYGVTYGWIGVTSREPLPFMIQTNRVFQDSDGTLYFSQVTNQDIVNINITKGIQCRMIGFVADAFSNSVFLEGVRVLKSEKTGSFNFPTTDVNMYVAKGDITTLHCIPFGVQPIVIKWYKDSKPLVAGGPLALQKANRTLQITATDSKTAGTYRVEVMANSSSKTFANIKLHYINYKGTYLTAKHKDSVIFNCHIKPFSISTFPFKWYFNGAPVDSYSQLQSRSTVYSNGSLSVTSLLIEDSGIFECYIDGKESIGYAFFVVGLPLPPISLNITNCSSLTTTLSWDVIKTPSFPAESYVLEIGDEFTPNVYKTINSIKITNKKHTIKDLSPGAKLRFRVRGRNNLGIGLPSKPSSLCITTQGKPTKFPDGLKAQPHKTDGSISVEWKSFPQIDWNGAGCVILPYTKRNNESTWKPWQRSLCDATSIVITNMGTYQLTDIRIQIRNNIGTGPFSPKVTSYSGQPAPRVAPKNLRATGITDNSVSLQWDRVVIIGGSVDRYVVTYQPGGIEQPKKRRRRSVKETIIEAWYRLLSKISPRHRIRRANLIGPILPQPIIPQRINTTTTHVTISGLKPYSPYVFTVQAENSGGMGPGARFPVTTLYNKDVFFLLSITFTNVNFTTEYKNKNSLKYRNLSDTINAGLNNMFRNIFHVSSFEVLSFSSGSIVADIQITSRSNSPNGVEFRVPVLELAESQFKPYILNPTKTKMIRESNRLPSNISVSNDFPSAGDTIEFKCVALPTGPRKPTFSWLKDNRLVLPGVRHKIASNDKESTLTIRKIDPTDAGAYQCNLRKSNDSDSSKKSILVVKPVISIVPKALTKVEGDSAIFSCRVISGNVTAMKLLLVRVGDTPKVIDVNNATLTNLKISNGNDSETMRYQCLLVRNESLVNNPVTVSQVAELTIVKPIVPKCPREIRSNVLWFSTAVGLTDIKRCPNNATGLATRRCLKGPNSEPKWDDPNFGNCTSVEFKKLLLQAEAIVSPDYTPTYNASGLLGVLKNTTKKEGLVGGDLDVSVKILTILTNSSQVSNKTTITSDKDQQNFLEICSNILESTNTKRWIQYDAQLQKGTKYLWNRLISTVDSYGLQLTNQIAGSKKVITTRNVVMRLDKVGQQDEVAKKGLQFQYKKFESSLYIPASVFGNGQGHRVVSLVYKTLNAVMRLKNDTNTTQDDSDVLTANTTMVTSLVIPAPTDKLKDKVKIVVKNERVVNPVPQRTCVFWKQGLPSIWKTDGCRLVPSESNSHVTTCECDHLTVFASLMDPYGGPVGEDDRKALELISTIGCGISLFAILLTIVVTLFFWRVLKSPRTIVLMNICVAIGIVCILVIAEGTARATKVGCTVLAVLLHYFLLAVFCWFLCEGLLLYLLIVKVIGGKVEEKVKFFMLFGWGFPLLTVAISLGATQIEGYGYHGLQTACWLSVDNGLIWAFIGPAVVIMLINMVVFVLVIRQMMGTRHAQSKSRDEKLRMGVKATAVILPLLGITWVFGLLAFNTATLAFKYIFAILNSLQGLMIFIFHCVLNQQVKDAVKRRFNQYSSSDSSGPKSSPGRKRKKLENQSGTNSNSESAGNTYEMMRKRESKSELINEMRGVASSNIDVSNLDETRKNESKQNDNEPVYTDIEDPQGLNPPSPADASYYENLALDDHIDSTKNGNGFQDDEEKQTIHKDSQFNAVDVDAEICNGLLDNLKVKSIKVKSADVGSPPLVSRENSLTSDADSQSNFSSTNQGFEQDDTGSFFDYGVPLSGYSSDVSWTQKEKSTDDDDSLASYTVKHERKHSESSTDTMMGEDEFERYLQETNSVSNEYRPSKHVFDSNSSSSSDEDIVYDLVSKNRKQPDDENQGVVLFLGQGKFVEI</sequence>
<proteinExistence type="inferred from homology"/>
<dbReference type="InterPro" id="IPR013783">
    <property type="entry name" value="Ig-like_fold"/>
</dbReference>
<feature type="domain" description="Fibronectin type-III" evidence="27">
    <location>
        <begin position="473"/>
        <end position="569"/>
    </location>
</feature>
<evidence type="ECO:0000256" key="4">
    <source>
        <dbReference type="ARBA" id="ARBA00008077"/>
    </source>
</evidence>
<evidence type="ECO:0000259" key="21">
    <source>
        <dbReference type="PROSITE" id="PS50024"/>
    </source>
</evidence>
<evidence type="ECO:0000259" key="27">
    <source>
        <dbReference type="PROSITE" id="PS50853"/>
    </source>
</evidence>
<evidence type="ECO:0000256" key="16">
    <source>
        <dbReference type="ARBA" id="ARBA00023224"/>
    </source>
</evidence>
<keyword evidence="11" id="KW-0297">G-protein coupled receptor</keyword>
<feature type="compositionally biased region" description="Basic and acidic residues" evidence="18">
    <location>
        <begin position="1801"/>
        <end position="1812"/>
    </location>
</feature>
<evidence type="ECO:0000256" key="7">
    <source>
        <dbReference type="ARBA" id="ARBA00022692"/>
    </source>
</evidence>
<evidence type="ECO:0000256" key="13">
    <source>
        <dbReference type="ARBA" id="ARBA00023157"/>
    </source>
</evidence>
<organism evidence="28 29">
    <name type="scientific">Exaiptasia diaphana</name>
    <name type="common">Tropical sea anemone</name>
    <name type="synonym">Aiptasia pulchella</name>
    <dbReference type="NCBI Taxonomy" id="2652724"/>
    <lineage>
        <taxon>Eukaryota</taxon>
        <taxon>Metazoa</taxon>
        <taxon>Cnidaria</taxon>
        <taxon>Anthozoa</taxon>
        <taxon>Hexacorallia</taxon>
        <taxon>Actiniaria</taxon>
        <taxon>Aiptasiidae</taxon>
        <taxon>Exaiptasia</taxon>
    </lineage>
</organism>
<dbReference type="PROSITE" id="PS50221">
    <property type="entry name" value="GAIN_B"/>
    <property type="match status" value="1"/>
</dbReference>
<dbReference type="Gene3D" id="2.60.40.10">
    <property type="entry name" value="Immunoglobulins"/>
    <property type="match status" value="7"/>
</dbReference>
<keyword evidence="7 19" id="KW-0812">Transmembrane</keyword>
<feature type="transmembrane region" description="Helical" evidence="19">
    <location>
        <begin position="1697"/>
        <end position="1720"/>
    </location>
</feature>
<dbReference type="GO" id="GO:0007166">
    <property type="term" value="P:cell surface receptor signaling pathway"/>
    <property type="evidence" value="ECO:0007669"/>
    <property type="project" value="InterPro"/>
</dbReference>
<dbReference type="PRINTS" id="PR01694">
    <property type="entry name" value="BAIPRECURSOR"/>
</dbReference>
<dbReference type="InterPro" id="IPR007110">
    <property type="entry name" value="Ig-like_dom"/>
</dbReference>
<dbReference type="CDD" id="cd15040">
    <property type="entry name" value="7tmB2_Adhesion"/>
    <property type="match status" value="1"/>
</dbReference>
<dbReference type="SMART" id="SM00408">
    <property type="entry name" value="IGc2"/>
    <property type="match status" value="3"/>
</dbReference>
<evidence type="ECO:0000256" key="6">
    <source>
        <dbReference type="ARBA" id="ARBA00022553"/>
    </source>
</evidence>
<dbReference type="InterPro" id="IPR008077">
    <property type="entry name" value="GPCR_2_brain_angio_inhib"/>
</dbReference>
<feature type="region of interest" description="Disordered" evidence="18">
    <location>
        <begin position="1899"/>
        <end position="1934"/>
    </location>
</feature>
<dbReference type="InterPro" id="IPR017981">
    <property type="entry name" value="GPCR_2-like_7TM"/>
</dbReference>